<accession>A0ABN9XVX2</accession>
<gene>
    <name evidence="1" type="ORF">PCOR1329_LOCUS80174</name>
</gene>
<keyword evidence="2" id="KW-1185">Reference proteome</keyword>
<organism evidence="1 2">
    <name type="scientific">Prorocentrum cordatum</name>
    <dbReference type="NCBI Taxonomy" id="2364126"/>
    <lineage>
        <taxon>Eukaryota</taxon>
        <taxon>Sar</taxon>
        <taxon>Alveolata</taxon>
        <taxon>Dinophyceae</taxon>
        <taxon>Prorocentrales</taxon>
        <taxon>Prorocentraceae</taxon>
        <taxon>Prorocentrum</taxon>
    </lineage>
</organism>
<feature type="non-terminal residue" evidence="1">
    <location>
        <position position="1"/>
    </location>
</feature>
<evidence type="ECO:0000313" key="1">
    <source>
        <dbReference type="EMBL" id="CAK0904020.1"/>
    </source>
</evidence>
<dbReference type="EMBL" id="CAUYUJ010021336">
    <property type="protein sequence ID" value="CAK0904020.1"/>
    <property type="molecule type" value="Genomic_DNA"/>
</dbReference>
<protein>
    <recommendedName>
        <fullName evidence="3">Autophagy-related protein 2</fullName>
    </recommendedName>
</protein>
<sequence>APEKAAQGASNLGKGTGSVVGSVAAVPSTIGKVATGVTMFPSMLKDPRHGGGAQ</sequence>
<evidence type="ECO:0000313" key="2">
    <source>
        <dbReference type="Proteomes" id="UP001189429"/>
    </source>
</evidence>
<reference evidence="1" key="1">
    <citation type="submission" date="2023-10" db="EMBL/GenBank/DDBJ databases">
        <authorList>
            <person name="Chen Y."/>
            <person name="Shah S."/>
            <person name="Dougan E. K."/>
            <person name="Thang M."/>
            <person name="Chan C."/>
        </authorList>
    </citation>
    <scope>NUCLEOTIDE SEQUENCE [LARGE SCALE GENOMIC DNA]</scope>
</reference>
<evidence type="ECO:0008006" key="3">
    <source>
        <dbReference type="Google" id="ProtNLM"/>
    </source>
</evidence>
<comment type="caution">
    <text evidence="1">The sequence shown here is derived from an EMBL/GenBank/DDBJ whole genome shotgun (WGS) entry which is preliminary data.</text>
</comment>
<feature type="non-terminal residue" evidence="1">
    <location>
        <position position="54"/>
    </location>
</feature>
<name>A0ABN9XVX2_9DINO</name>
<proteinExistence type="predicted"/>
<dbReference type="Proteomes" id="UP001189429">
    <property type="component" value="Unassembled WGS sequence"/>
</dbReference>